<accession>A0A7J7G622</accession>
<dbReference type="FunFam" id="1.25.40.10:FF:000975">
    <property type="entry name" value="Pentatricopeptide repeat-containing protein"/>
    <property type="match status" value="1"/>
</dbReference>
<organism evidence="8 9">
    <name type="scientific">Camellia sinensis</name>
    <name type="common">Tea plant</name>
    <name type="synonym">Thea sinensis</name>
    <dbReference type="NCBI Taxonomy" id="4442"/>
    <lineage>
        <taxon>Eukaryota</taxon>
        <taxon>Viridiplantae</taxon>
        <taxon>Streptophyta</taxon>
        <taxon>Embryophyta</taxon>
        <taxon>Tracheophyta</taxon>
        <taxon>Spermatophyta</taxon>
        <taxon>Magnoliopsida</taxon>
        <taxon>eudicotyledons</taxon>
        <taxon>Gunneridae</taxon>
        <taxon>Pentapetalae</taxon>
        <taxon>asterids</taxon>
        <taxon>Ericales</taxon>
        <taxon>Theaceae</taxon>
        <taxon>Camellia</taxon>
    </lineage>
</organism>
<dbReference type="GO" id="GO:0003723">
    <property type="term" value="F:RNA binding"/>
    <property type="evidence" value="ECO:0007669"/>
    <property type="project" value="InterPro"/>
</dbReference>
<gene>
    <name evidence="8" type="ORF">HYC85_027166</name>
</gene>
<reference evidence="9" key="1">
    <citation type="journal article" date="2020" name="Nat. Commun.">
        <title>Genome assembly of wild tea tree DASZ reveals pedigree and selection history of tea varieties.</title>
        <authorList>
            <person name="Zhang W."/>
            <person name="Zhang Y."/>
            <person name="Qiu H."/>
            <person name="Guo Y."/>
            <person name="Wan H."/>
            <person name="Zhang X."/>
            <person name="Scossa F."/>
            <person name="Alseekh S."/>
            <person name="Zhang Q."/>
            <person name="Wang P."/>
            <person name="Xu L."/>
            <person name="Schmidt M.H."/>
            <person name="Jia X."/>
            <person name="Li D."/>
            <person name="Zhu A."/>
            <person name="Guo F."/>
            <person name="Chen W."/>
            <person name="Ni D."/>
            <person name="Usadel B."/>
            <person name="Fernie A.R."/>
            <person name="Wen W."/>
        </authorList>
    </citation>
    <scope>NUCLEOTIDE SEQUENCE [LARGE SCALE GENOMIC DNA]</scope>
    <source>
        <strain evidence="9">cv. G240</strain>
    </source>
</reference>
<evidence type="ECO:0000259" key="5">
    <source>
        <dbReference type="Pfam" id="PF03407"/>
    </source>
</evidence>
<dbReference type="InterPro" id="IPR002885">
    <property type="entry name" value="PPR_rpt"/>
</dbReference>
<comment type="cofactor">
    <cofactor evidence="1">
        <name>a divalent metal cation</name>
        <dbReference type="ChEBI" id="CHEBI:60240"/>
    </cofactor>
</comment>
<keyword evidence="2" id="KW-0479">Metal-binding</keyword>
<feature type="domain" description="Nucleotide-diphospho-sugar transferase" evidence="5">
    <location>
        <begin position="368"/>
        <end position="483"/>
    </location>
</feature>
<feature type="repeat" description="PPR" evidence="4">
    <location>
        <begin position="968"/>
        <end position="1002"/>
    </location>
</feature>
<dbReference type="Pfam" id="PF03407">
    <property type="entry name" value="Nucleotid_trans"/>
    <property type="match status" value="1"/>
</dbReference>
<evidence type="ECO:0000256" key="1">
    <source>
        <dbReference type="ARBA" id="ARBA00001968"/>
    </source>
</evidence>
<dbReference type="InterPro" id="IPR058353">
    <property type="entry name" value="DUF8040"/>
</dbReference>
<feature type="domain" description="DDE Tnp4" evidence="6">
    <location>
        <begin position="117"/>
        <end position="211"/>
    </location>
</feature>
<dbReference type="PANTHER" id="PTHR24015:SF1991">
    <property type="entry name" value="OS01G0938000 PROTEIN"/>
    <property type="match status" value="1"/>
</dbReference>
<evidence type="ECO:0000259" key="6">
    <source>
        <dbReference type="Pfam" id="PF13359"/>
    </source>
</evidence>
<dbReference type="FunFam" id="1.25.40.10:FF:000073">
    <property type="entry name" value="Pentatricopeptide repeat-containing protein chloroplastic"/>
    <property type="match status" value="1"/>
</dbReference>
<keyword evidence="9" id="KW-1185">Reference proteome</keyword>
<evidence type="ECO:0000256" key="4">
    <source>
        <dbReference type="PROSITE-ProRule" id="PRU00708"/>
    </source>
</evidence>
<feature type="repeat" description="PPR" evidence="4">
    <location>
        <begin position="1371"/>
        <end position="1405"/>
    </location>
</feature>
<dbReference type="FunFam" id="1.25.40.10:FF:000353">
    <property type="entry name" value="Pentatricopeptide repeat-containing protein At4g39530"/>
    <property type="match status" value="1"/>
</dbReference>
<evidence type="ECO:0000313" key="8">
    <source>
        <dbReference type="EMBL" id="KAF5936037.1"/>
    </source>
</evidence>
<dbReference type="GO" id="GO:0046872">
    <property type="term" value="F:metal ion binding"/>
    <property type="evidence" value="ECO:0007669"/>
    <property type="project" value="UniProtKB-KW"/>
</dbReference>
<feature type="repeat" description="PPR" evidence="4">
    <location>
        <begin position="834"/>
        <end position="868"/>
    </location>
</feature>
<reference evidence="8 9" key="2">
    <citation type="submission" date="2020-07" db="EMBL/GenBank/DDBJ databases">
        <title>Genome assembly of wild tea tree DASZ reveals pedigree and selection history of tea varieties.</title>
        <authorList>
            <person name="Zhang W."/>
        </authorList>
    </citation>
    <scope>NUCLEOTIDE SEQUENCE [LARGE SCALE GENOMIC DNA]</scope>
    <source>
        <strain evidence="9">cv. G240</strain>
        <tissue evidence="8">Leaf</tissue>
    </source>
</reference>
<dbReference type="GO" id="GO:0009451">
    <property type="term" value="P:RNA modification"/>
    <property type="evidence" value="ECO:0007669"/>
    <property type="project" value="InterPro"/>
</dbReference>
<dbReference type="Gene3D" id="1.25.40.10">
    <property type="entry name" value="Tetratricopeptide repeat domain"/>
    <property type="match status" value="7"/>
</dbReference>
<keyword evidence="3" id="KW-0677">Repeat</keyword>
<feature type="repeat" description="PPR" evidence="4">
    <location>
        <begin position="1172"/>
        <end position="1206"/>
    </location>
</feature>
<dbReference type="InterPro" id="IPR011990">
    <property type="entry name" value="TPR-like_helical_dom_sf"/>
</dbReference>
<dbReference type="PROSITE" id="PS51375">
    <property type="entry name" value="PPR"/>
    <property type="match status" value="5"/>
</dbReference>
<dbReference type="InterPro" id="IPR046848">
    <property type="entry name" value="E_motif"/>
</dbReference>
<dbReference type="InterPro" id="IPR046960">
    <property type="entry name" value="PPR_At4g14850-like_plant"/>
</dbReference>
<dbReference type="Pfam" id="PF13359">
    <property type="entry name" value="DDE_Tnp_4"/>
    <property type="match status" value="1"/>
</dbReference>
<dbReference type="EMBL" id="JACBKZ010000013">
    <property type="protein sequence ID" value="KAF5936037.1"/>
    <property type="molecule type" value="Genomic_DNA"/>
</dbReference>
<dbReference type="Pfam" id="PF20431">
    <property type="entry name" value="E_motif"/>
    <property type="match status" value="1"/>
</dbReference>
<name>A0A7J7G622_CAMSI</name>
<dbReference type="NCBIfam" id="TIGR00756">
    <property type="entry name" value="PPR"/>
    <property type="match status" value="4"/>
</dbReference>
<evidence type="ECO:0000256" key="3">
    <source>
        <dbReference type="ARBA" id="ARBA00022737"/>
    </source>
</evidence>
<dbReference type="Pfam" id="PF26138">
    <property type="entry name" value="DUF8040"/>
    <property type="match status" value="1"/>
</dbReference>
<dbReference type="PANTHER" id="PTHR24015">
    <property type="entry name" value="OS07G0578800 PROTEIN-RELATED"/>
    <property type="match status" value="1"/>
</dbReference>
<evidence type="ECO:0000313" key="9">
    <source>
        <dbReference type="Proteomes" id="UP000593564"/>
    </source>
</evidence>
<dbReference type="Pfam" id="PF01535">
    <property type="entry name" value="PPR"/>
    <property type="match status" value="9"/>
</dbReference>
<evidence type="ECO:0000256" key="2">
    <source>
        <dbReference type="ARBA" id="ARBA00022723"/>
    </source>
</evidence>
<dbReference type="Proteomes" id="UP000593564">
    <property type="component" value="Unassembled WGS sequence"/>
</dbReference>
<feature type="domain" description="DUF8040" evidence="7">
    <location>
        <begin position="8"/>
        <end position="104"/>
    </location>
</feature>
<dbReference type="InterPro" id="IPR005069">
    <property type="entry name" value="Nucl-diP-sugar_transferase"/>
</dbReference>
<evidence type="ECO:0008006" key="10">
    <source>
        <dbReference type="Google" id="ProtNLM"/>
    </source>
</evidence>
<sequence>MAKTPCRTSILIEHAWICELYAGHMGRFEENVCMLKEVFAVLCETLVNDFGLQVPQRPHGLTVEESVAMFLHVLQGMQNRQIQEHFQHSEETVSQHVYNVLTSMKEFTVVHCRPTYSKYYLVDSGYPNRIGYLAPFRGSRYHQQEFRRIQPNRTANTPRELFNKIHSSLRSVVERTFGAWKNRWGFIRDMPRYDFANVQVQLVGASMALHNYIRRNTSNPTTIHLICDKEEAMTIVNAIPEVEHDEDSLMVGDEDPHMALVRLCICDKLCYMHSERGGKKLVKPIWEVPPPGSERPPLETFRLRKELVEERVKDNIIIVTFGNYAFLDFILSWVKHLTDLGLQNLLVGAMDMKVLDALYWKGIPVYDMVGNAYNIGIFHWRPTDSAKKLAKEWKDLVLADAKLWDQQGFNDIIRRKLGPSVDEDSGLVYAHDGNLKLGLLPASIFCSGHTYFVQAMYQQLRLEPYATHTTYQLQGTAGKRHRLREAMVFYDPPEYYNSPGGLLTFKLSIPKILLLDGQHNIESHFALVNYQTKQIRTALAIASLLNRTLVMPPLWCRFDSIWFPHPGIVAGTMTKQPFLCPLDHVFALNTMMEELPEEEFGPGINWREYSFLDNPSLPKQVKESWLDVQLCQEELPNCQVSNSTSQLRVLKFPKRSNEERSHSCNSNHKHFLPIKPFSTAFHLFDKMSHREQTLENTRFCDVLDLVKLSAMKPNIMTVKTVHSLVLRIGVLSHLATSTSLLITYSRAGDFGSSVSLFGEIFYKDVIFWNAMMTACVENRCFGAALDFFVEMMEGRSGFDSRTLVIAISALPNTNRLIQGRVLHSLSVKAGMLLDSFLCNALVDMYAKCGDLRSSEHMFEGMHCRDLVSWNSVIHGCLYNKSPEKSLLYFKNMAFCGKQADDVSLSCAIAASTCLGELGIGQVIHGLGIKLGNEEGSHISFANSLISLYSQCGDIEAAETVFRGMVHKDVISWNSMIDGFASNGMIFETFDVLHEMQLAGSIQPNTVTVVTLLPLCAELILLREGRSVHGFAVRRSMDSDLLVVNSLMDMYLKCNKVNAAENLFNVMPDRDLVSWNTVISGYSQNGLSREAQTLFKELLSWCSHWSLSTLLAILPSCGSPESFKFGKSIHCWHLKLGFSNNMLAINSLMFMYINCGDLKASLSLLSRISAVEDTACWNAVITGCTQNGHFWKAFETFNLMRKSHVGHDTITLVNVISTCGNLELAVEGKLLHGLSFKTLEGTDIRVQNALITMYGRLGEIESAKSVFGLSSNHNLCSWNCMISAFSQNKDGKGALEMFCILDFEPNEITISSVLSACTQLGLLRYGKQVHAYAFRFGFQRNSFISAALVDMYSNCGRLLIAFQIFQNLPEKSVAAWNSMISAFGFHNNGEKAIEVFNQMIESGTSPTKSTFINLLSTCSHLGLVDEGQWYYHHMLDEFGVEPITEHHICMVDMLGRSGRLDEAYEFIKKMSIRPEPGVWGALLSACNYHGDLEIGREVAEILFRLEPYNVVGYYVSLFNMYVAAGRWSDAAELRRIIQDKRLKKPAGYSLIDVGCG</sequence>
<evidence type="ECO:0000259" key="7">
    <source>
        <dbReference type="Pfam" id="PF26138"/>
    </source>
</evidence>
<feature type="repeat" description="PPR" evidence="4">
    <location>
        <begin position="1070"/>
        <end position="1100"/>
    </location>
</feature>
<proteinExistence type="predicted"/>
<protein>
    <recommendedName>
        <fullName evidence="10">DDE Tnp4 domain-containing protein</fullName>
    </recommendedName>
</protein>
<dbReference type="Pfam" id="PF13041">
    <property type="entry name" value="PPR_2"/>
    <property type="match status" value="2"/>
</dbReference>
<comment type="caution">
    <text evidence="8">The sequence shown here is derived from an EMBL/GenBank/DDBJ whole genome shotgun (WGS) entry which is preliminary data.</text>
</comment>
<dbReference type="InterPro" id="IPR027806">
    <property type="entry name" value="HARBI1_dom"/>
</dbReference>